<dbReference type="RefSeq" id="WP_161024561.1">
    <property type="nucleotide sequence ID" value="NZ_WWCJ01000003.1"/>
</dbReference>
<name>A0A6N9HDR4_9BURK</name>
<evidence type="ECO:0000313" key="2">
    <source>
        <dbReference type="Proteomes" id="UP000448575"/>
    </source>
</evidence>
<gene>
    <name evidence="1" type="ORF">GTP41_05505</name>
</gene>
<organism evidence="1 2">
    <name type="scientific">Pseudoduganella guangdongensis</name>
    <dbReference type="NCBI Taxonomy" id="2692179"/>
    <lineage>
        <taxon>Bacteria</taxon>
        <taxon>Pseudomonadati</taxon>
        <taxon>Pseudomonadota</taxon>
        <taxon>Betaproteobacteria</taxon>
        <taxon>Burkholderiales</taxon>
        <taxon>Oxalobacteraceae</taxon>
        <taxon>Telluria group</taxon>
        <taxon>Pseudoduganella</taxon>
    </lineage>
</organism>
<keyword evidence="2" id="KW-1185">Reference proteome</keyword>
<dbReference type="AlphaFoldDB" id="A0A6N9HDR4"/>
<comment type="caution">
    <text evidence="1">The sequence shown here is derived from an EMBL/GenBank/DDBJ whole genome shotgun (WGS) entry which is preliminary data.</text>
</comment>
<accession>A0A6N9HDR4</accession>
<proteinExistence type="predicted"/>
<dbReference type="Proteomes" id="UP000448575">
    <property type="component" value="Unassembled WGS sequence"/>
</dbReference>
<sequence length="82" mass="9046">MRNDFMKNGQSRHRLRVSRADTLESTTMRHITLEQFAEILEVMAIAHSIDSGIAITHVGEVGGRPTIAISTCNGDGDCFVMQ</sequence>
<evidence type="ECO:0000313" key="1">
    <source>
        <dbReference type="EMBL" id="MYN01549.1"/>
    </source>
</evidence>
<protein>
    <submittedName>
        <fullName evidence="1">Uncharacterized protein</fullName>
    </submittedName>
</protein>
<dbReference type="EMBL" id="WWCJ01000003">
    <property type="protein sequence ID" value="MYN01549.1"/>
    <property type="molecule type" value="Genomic_DNA"/>
</dbReference>
<reference evidence="1 2" key="1">
    <citation type="submission" date="2019-12" db="EMBL/GenBank/DDBJ databases">
        <title>Novel species isolated from a subtropical stream in China.</title>
        <authorList>
            <person name="Lu H."/>
        </authorList>
    </citation>
    <scope>NUCLEOTIDE SEQUENCE [LARGE SCALE GENOMIC DNA]</scope>
    <source>
        <strain evidence="1 2">DS3</strain>
    </source>
</reference>